<dbReference type="InterPro" id="IPR029055">
    <property type="entry name" value="Ntn_hydrolases_N"/>
</dbReference>
<comment type="similarity">
    <text evidence="1">Belongs to the peptidase C59 family.</text>
</comment>
<evidence type="ECO:0000313" key="5">
    <source>
        <dbReference type="Proteomes" id="UP001078443"/>
    </source>
</evidence>
<dbReference type="SUPFAM" id="SSF56235">
    <property type="entry name" value="N-terminal nucleophile aminohydrolases (Ntn hydrolases)"/>
    <property type="match status" value="1"/>
</dbReference>
<keyword evidence="2 4" id="KW-0378">Hydrolase</keyword>
<proteinExistence type="inferred from homology"/>
<organism evidence="4 5">
    <name type="scientific">Clostridium aestuarii</name>
    <dbReference type="NCBI Taxonomy" id="338193"/>
    <lineage>
        <taxon>Bacteria</taxon>
        <taxon>Bacillati</taxon>
        <taxon>Bacillota</taxon>
        <taxon>Clostridia</taxon>
        <taxon>Eubacteriales</taxon>
        <taxon>Clostridiaceae</taxon>
        <taxon>Clostridium</taxon>
    </lineage>
</organism>
<dbReference type="GO" id="GO:0016787">
    <property type="term" value="F:hydrolase activity"/>
    <property type="evidence" value="ECO:0007669"/>
    <property type="project" value="UniProtKB-KW"/>
</dbReference>
<feature type="domain" description="Choloylglycine hydrolase/NAAA C-terminal" evidence="3">
    <location>
        <begin position="125"/>
        <end position="302"/>
    </location>
</feature>
<keyword evidence="5" id="KW-1185">Reference proteome</keyword>
<dbReference type="Proteomes" id="UP001078443">
    <property type="component" value="Unassembled WGS sequence"/>
</dbReference>
<evidence type="ECO:0000313" key="4">
    <source>
        <dbReference type="EMBL" id="MCY6483030.1"/>
    </source>
</evidence>
<comment type="caution">
    <text evidence="4">The sequence shown here is derived from an EMBL/GenBank/DDBJ whole genome shotgun (WGS) entry which is preliminary data.</text>
</comment>
<dbReference type="Gene3D" id="3.60.60.10">
    <property type="entry name" value="Penicillin V Acylase, Chain A"/>
    <property type="match status" value="1"/>
</dbReference>
<accession>A0ABT4CVL7</accession>
<sequence>MNNSHDYQKIYENNNCNKPHNKEEIEITPFERQAVDYFIDGHQINGDYNDFKNFSYNQLRTLLSLEQIDEFPCYFMHYYGGYNFEDYLKVGSTNIMQLFDFLKKKQLYPPNFSKNNPENSYKGACTSFSAITPKGHRLLGRNYDSDRGPALLLCTSPPCAYSSISMVDLSYLNYSRNIFPYTLWERRHFLSSPYFTFDGMNECGVAISVFKLSYSTPTKFPGKIALLVTSAMRLVLDYAKNVDEAIKLLKQFNISFVTDQAGNPIYVHLIISDSLGDSAIIEFLDGDIKIIRSNERWQVITNFILYGYKPGEELDGTGSDRYKLASEILRSKNGIVTTAEAMDILNRVKMPTAEGIISILQTNWSVFATGWSAVYDLDNGELNLVLGRKYDTVKKINLLDKFFSNK</sequence>
<dbReference type="RefSeq" id="WP_268039296.1">
    <property type="nucleotide sequence ID" value="NZ_JAPQER010000001.1"/>
</dbReference>
<name>A0ABT4CVL7_9CLOT</name>
<gene>
    <name evidence="4" type="ORF">OW763_01515</name>
</gene>
<evidence type="ECO:0000256" key="2">
    <source>
        <dbReference type="ARBA" id="ARBA00022801"/>
    </source>
</evidence>
<dbReference type="Pfam" id="PF02275">
    <property type="entry name" value="CBAH"/>
    <property type="match status" value="1"/>
</dbReference>
<protein>
    <submittedName>
        <fullName evidence="4">Linear amide C-N hydrolase</fullName>
    </submittedName>
</protein>
<dbReference type="PANTHER" id="PTHR35527:SF2">
    <property type="entry name" value="HYDROLASE"/>
    <property type="match status" value="1"/>
</dbReference>
<dbReference type="PANTHER" id="PTHR35527">
    <property type="entry name" value="CHOLOYLGLYCINE HYDROLASE"/>
    <property type="match status" value="1"/>
</dbReference>
<dbReference type="InterPro" id="IPR029132">
    <property type="entry name" value="CBAH/NAAA_C"/>
</dbReference>
<evidence type="ECO:0000259" key="3">
    <source>
        <dbReference type="Pfam" id="PF02275"/>
    </source>
</evidence>
<reference evidence="4" key="1">
    <citation type="submission" date="2022-12" db="EMBL/GenBank/DDBJ databases">
        <authorList>
            <person name="Wang J."/>
        </authorList>
    </citation>
    <scope>NUCLEOTIDE SEQUENCE</scope>
    <source>
        <strain evidence="4">HY-45-18</strain>
    </source>
</reference>
<dbReference type="InterPro" id="IPR052193">
    <property type="entry name" value="Peptidase_C59"/>
</dbReference>
<dbReference type="EMBL" id="JAPQER010000001">
    <property type="protein sequence ID" value="MCY6483030.1"/>
    <property type="molecule type" value="Genomic_DNA"/>
</dbReference>
<evidence type="ECO:0000256" key="1">
    <source>
        <dbReference type="ARBA" id="ARBA00006625"/>
    </source>
</evidence>